<evidence type="ECO:0000256" key="1">
    <source>
        <dbReference type="ARBA" id="ARBA00005254"/>
    </source>
</evidence>
<dbReference type="InterPro" id="IPR029045">
    <property type="entry name" value="ClpP/crotonase-like_dom_sf"/>
</dbReference>
<dbReference type="Gene3D" id="1.10.12.10">
    <property type="entry name" value="Lyase 2-enoyl-coa Hydratase, Chain A, domain 2"/>
    <property type="match status" value="1"/>
</dbReference>
<proteinExistence type="inferred from homology"/>
<keyword evidence="4" id="KW-1185">Reference proteome</keyword>
<dbReference type="Proteomes" id="UP001385892">
    <property type="component" value="Unassembled WGS sequence"/>
</dbReference>
<comment type="caution">
    <text evidence="3">The sequence shown here is derived from an EMBL/GenBank/DDBJ whole genome shotgun (WGS) entry which is preliminary data.</text>
</comment>
<sequence>MKYEHLEVNIQDAVAWVTLNRPERLNALNPKMIAELTDFFGGLRAGSSVRVVILRGAGRAFCAGLDLKEFQSDGARKGVGEMLEFQRKVRDIMIAMRRCPQPVISIVNGSASGGGFALALASDIRLATADARMNASFIRLGLSGCDVGVSYFLPRMVGASVAAELLLTGRFLHAQRALALGLVSHIGTVEELEAEATALADEMLRATPLGLQLTKDALGIAIDANSLEAVIALEDRNQVLCTQGEDFAEGVAAFLEKRAPKYGAA</sequence>
<dbReference type="PROSITE" id="PS00166">
    <property type="entry name" value="ENOYL_COA_HYDRATASE"/>
    <property type="match status" value="1"/>
</dbReference>
<dbReference type="Gene3D" id="3.90.226.10">
    <property type="entry name" value="2-enoyl-CoA Hydratase, Chain A, domain 1"/>
    <property type="match status" value="1"/>
</dbReference>
<dbReference type="InterPro" id="IPR001753">
    <property type="entry name" value="Enoyl-CoA_hydra/iso"/>
</dbReference>
<evidence type="ECO:0000313" key="3">
    <source>
        <dbReference type="EMBL" id="MEJ8849191.1"/>
    </source>
</evidence>
<comment type="similarity">
    <text evidence="1 2">Belongs to the enoyl-CoA hydratase/isomerase family.</text>
</comment>
<gene>
    <name evidence="3" type="ORF">WKW82_21215</name>
</gene>
<protein>
    <submittedName>
        <fullName evidence="3">Enoyl-CoA hydratase-related protein</fullName>
    </submittedName>
</protein>
<dbReference type="PANTHER" id="PTHR43459">
    <property type="entry name" value="ENOYL-COA HYDRATASE"/>
    <property type="match status" value="1"/>
</dbReference>
<organism evidence="3 4">
    <name type="scientific">Variovorax rhizosphaerae</name>
    <dbReference type="NCBI Taxonomy" id="1836200"/>
    <lineage>
        <taxon>Bacteria</taxon>
        <taxon>Pseudomonadati</taxon>
        <taxon>Pseudomonadota</taxon>
        <taxon>Betaproteobacteria</taxon>
        <taxon>Burkholderiales</taxon>
        <taxon>Comamonadaceae</taxon>
        <taxon>Variovorax</taxon>
    </lineage>
</organism>
<name>A0ABU8WNU1_9BURK</name>
<accession>A0ABU8WNU1</accession>
<reference evidence="3 4" key="1">
    <citation type="submission" date="2024-03" db="EMBL/GenBank/DDBJ databases">
        <title>Novel species of the genus Variovorax.</title>
        <authorList>
            <person name="Liu Q."/>
            <person name="Xin Y.-H."/>
        </authorList>
    </citation>
    <scope>NUCLEOTIDE SEQUENCE [LARGE SCALE GENOMIC DNA]</scope>
    <source>
        <strain evidence="3 4">KACC 18900</strain>
    </source>
</reference>
<dbReference type="InterPro" id="IPR018376">
    <property type="entry name" value="Enoyl-CoA_hyd/isom_CS"/>
</dbReference>
<evidence type="ECO:0000313" key="4">
    <source>
        <dbReference type="Proteomes" id="UP001385892"/>
    </source>
</evidence>
<evidence type="ECO:0000256" key="2">
    <source>
        <dbReference type="RuleBase" id="RU003707"/>
    </source>
</evidence>
<dbReference type="SUPFAM" id="SSF52096">
    <property type="entry name" value="ClpP/crotonase"/>
    <property type="match status" value="1"/>
</dbReference>
<dbReference type="CDD" id="cd06558">
    <property type="entry name" value="crotonase-like"/>
    <property type="match status" value="1"/>
</dbReference>
<dbReference type="InterPro" id="IPR014748">
    <property type="entry name" value="Enoyl-CoA_hydra_C"/>
</dbReference>
<dbReference type="PANTHER" id="PTHR43459:SF1">
    <property type="entry name" value="EG:BACN32G11.4 PROTEIN"/>
    <property type="match status" value="1"/>
</dbReference>
<dbReference type="EMBL" id="JBBKZT010000009">
    <property type="protein sequence ID" value="MEJ8849191.1"/>
    <property type="molecule type" value="Genomic_DNA"/>
</dbReference>
<dbReference type="RefSeq" id="WP_340344314.1">
    <property type="nucleotide sequence ID" value="NZ_JBBKZT010000009.1"/>
</dbReference>
<dbReference type="Pfam" id="PF00378">
    <property type="entry name" value="ECH_1"/>
    <property type="match status" value="1"/>
</dbReference>